<feature type="binding site" evidence="9">
    <location>
        <position position="88"/>
    </location>
    <ligand>
        <name>substrate</name>
    </ligand>
</feature>
<evidence type="ECO:0000256" key="8">
    <source>
        <dbReference type="PIRSR" id="PIRSR001100-1"/>
    </source>
</evidence>
<dbReference type="EMBL" id="NCXO01000057">
    <property type="protein sequence ID" value="OSC27782.1"/>
    <property type="molecule type" value="Genomic_DNA"/>
</dbReference>
<dbReference type="PRINTS" id="PR00733">
    <property type="entry name" value="GLHYDRLASE6"/>
</dbReference>
<evidence type="ECO:0000256" key="7">
    <source>
        <dbReference type="ARBA" id="ARBA00023326"/>
    </source>
</evidence>
<feature type="active site" description="Proton acceptor" evidence="8">
    <location>
        <position position="310"/>
    </location>
</feature>
<evidence type="ECO:0000256" key="3">
    <source>
        <dbReference type="ARBA" id="ARBA00023001"/>
    </source>
</evidence>
<feature type="binding site" evidence="9">
    <location>
        <position position="308"/>
    </location>
    <ligand>
        <name>substrate</name>
    </ligand>
</feature>
<dbReference type="GO" id="GO:0004553">
    <property type="term" value="F:hydrolase activity, hydrolyzing O-glycosyl compounds"/>
    <property type="evidence" value="ECO:0007669"/>
    <property type="project" value="InterPro"/>
</dbReference>
<organism evidence="12 13">
    <name type="scientific">Mycolicibacillus koreensis</name>
    <dbReference type="NCBI Taxonomy" id="1069220"/>
    <lineage>
        <taxon>Bacteria</taxon>
        <taxon>Bacillati</taxon>
        <taxon>Actinomycetota</taxon>
        <taxon>Actinomycetes</taxon>
        <taxon>Mycobacteriales</taxon>
        <taxon>Mycobacteriaceae</taxon>
        <taxon>Mycolicibacillus</taxon>
    </lineage>
</organism>
<feature type="binding site" evidence="9">
    <location>
        <position position="304"/>
    </location>
    <ligand>
        <name>substrate</name>
    </ligand>
</feature>
<evidence type="ECO:0000313" key="13">
    <source>
        <dbReference type="Proteomes" id="UP000193577"/>
    </source>
</evidence>
<evidence type="ECO:0000256" key="11">
    <source>
        <dbReference type="RuleBase" id="RU361186"/>
    </source>
</evidence>
<keyword evidence="7 11" id="KW-0624">Polysaccharide degradation</keyword>
<keyword evidence="13" id="KW-1185">Reference proteome</keyword>
<dbReference type="InterPro" id="IPR036434">
    <property type="entry name" value="Beta_cellobiohydrolase_sf"/>
</dbReference>
<sequence>MSFLQVISSACTAVARWIVPALTLAVLGALAAVSAPAAVRLADAPNPLAGRPFYVDPASEAMAAARAADPQSPELTAIANTPQAYWLDHAFPAGTVADTVAGYTGAAAAAGAMPVLALYAIPHRDCGSYAAGGFASGEDYRGWIDAISAGLGDRPAAIIVEPDAIAMADCLTGEQRDERFALLRYAVQTLGADPAAAVYLDGGHSRWLGADDLAGRLAQAGVDQARGFSLNVTNYYTTEEQIDYGEAVSALTGGSHYVIDTSRNGAGPAPEHPLNWCNPDGRALGVAPTAATAGAHADAYLWIKRVGESDGSCDRGQPAAGRFVSDYAIDLARNAAG</sequence>
<evidence type="ECO:0000256" key="10">
    <source>
        <dbReference type="PROSITE-ProRule" id="PRU10057"/>
    </source>
</evidence>
<evidence type="ECO:0000256" key="4">
    <source>
        <dbReference type="ARBA" id="ARBA00023157"/>
    </source>
</evidence>
<comment type="caution">
    <text evidence="12">The sequence shown here is derived from an EMBL/GenBank/DDBJ whole genome shotgun (WGS) entry which is preliminary data.</text>
</comment>
<name>A0AA91PBD9_9MYCO</name>
<evidence type="ECO:0000256" key="6">
    <source>
        <dbReference type="ARBA" id="ARBA00023295"/>
    </source>
</evidence>
<dbReference type="Proteomes" id="UP000193577">
    <property type="component" value="Unassembled WGS sequence"/>
</dbReference>
<keyword evidence="6 11" id="KW-0326">Glycosidase</keyword>
<keyword evidence="2 11" id="KW-0378">Hydrolase</keyword>
<evidence type="ECO:0000256" key="9">
    <source>
        <dbReference type="PIRSR" id="PIRSR001100-2"/>
    </source>
</evidence>
<feature type="binding site" evidence="9">
    <location>
        <position position="234"/>
    </location>
    <ligand>
        <name>substrate</name>
    </ligand>
</feature>
<dbReference type="SUPFAM" id="SSF51989">
    <property type="entry name" value="Glycosyl hydrolases family 6, cellulases"/>
    <property type="match status" value="1"/>
</dbReference>
<dbReference type="PIRSF" id="PIRSF001100">
    <property type="entry name" value="Beta_cellobiohydrolase"/>
    <property type="match status" value="1"/>
</dbReference>
<dbReference type="EC" id="3.2.1.-" evidence="11"/>
<dbReference type="PANTHER" id="PTHR34876:SF4">
    <property type="entry name" value="1,4-BETA-D-GLUCAN CELLOBIOHYDROLASE C-RELATED"/>
    <property type="match status" value="1"/>
</dbReference>
<dbReference type="InterPro" id="IPR001524">
    <property type="entry name" value="Glyco_hydro_6_CS"/>
</dbReference>
<feature type="binding site" evidence="9">
    <location>
        <position position="204"/>
    </location>
    <ligand>
        <name>substrate</name>
    </ligand>
</feature>
<evidence type="ECO:0000313" key="12">
    <source>
        <dbReference type="EMBL" id="OSC27782.1"/>
    </source>
</evidence>
<dbReference type="GO" id="GO:0030245">
    <property type="term" value="P:cellulose catabolic process"/>
    <property type="evidence" value="ECO:0007669"/>
    <property type="project" value="UniProtKB-KW"/>
</dbReference>
<dbReference type="Gene3D" id="3.20.20.40">
    <property type="entry name" value="1, 4-beta cellobiohydrolase"/>
    <property type="match status" value="1"/>
</dbReference>
<feature type="binding site" evidence="9">
    <location>
        <position position="86"/>
    </location>
    <ligand>
        <name>substrate</name>
    </ligand>
</feature>
<feature type="binding site" evidence="9">
    <location>
        <position position="207"/>
    </location>
    <ligand>
        <name>substrate</name>
    </ligand>
</feature>
<dbReference type="AlphaFoldDB" id="A0AA91PBD9"/>
<dbReference type="Pfam" id="PF01341">
    <property type="entry name" value="Glyco_hydro_6"/>
    <property type="match status" value="1"/>
</dbReference>
<proteinExistence type="inferred from homology"/>
<evidence type="ECO:0000256" key="2">
    <source>
        <dbReference type="ARBA" id="ARBA00022801"/>
    </source>
</evidence>
<feature type="binding site" evidence="9">
    <location>
        <position position="276"/>
    </location>
    <ligand>
        <name>substrate</name>
    </ligand>
</feature>
<dbReference type="PROSITE" id="PS00656">
    <property type="entry name" value="GLYCOSYL_HYDROL_F6_2"/>
    <property type="match status" value="1"/>
</dbReference>
<accession>A0AA91PBD9</accession>
<keyword evidence="5 11" id="KW-0119">Carbohydrate metabolism</keyword>
<reference evidence="12 13" key="1">
    <citation type="submission" date="2017-04" db="EMBL/GenBank/DDBJ databases">
        <title>The new phylogeny of genus Mycobacterium.</title>
        <authorList>
            <person name="Tortoli E."/>
            <person name="Trovato A."/>
            <person name="Cirillo D.M."/>
        </authorList>
    </citation>
    <scope>NUCLEOTIDE SEQUENCE [LARGE SCALE GENOMIC DNA]</scope>
    <source>
        <strain evidence="12 13">KCTC 19819</strain>
    </source>
</reference>
<keyword evidence="4" id="KW-1015">Disulfide bond</keyword>
<comment type="similarity">
    <text evidence="11">Belongs to the glycosyl hydrolase family 6.</text>
</comment>
<protein>
    <recommendedName>
        <fullName evidence="11">Glucanase</fullName>
        <ecNumber evidence="11">3.2.1.-</ecNumber>
    </recommendedName>
</protein>
<evidence type="ECO:0000256" key="5">
    <source>
        <dbReference type="ARBA" id="ARBA00023277"/>
    </source>
</evidence>
<feature type="active site" description="Proton donor" evidence="8 10">
    <location>
        <position position="163"/>
    </location>
</feature>
<dbReference type="InterPro" id="IPR016288">
    <property type="entry name" value="Beta_cellobiohydrolase"/>
</dbReference>
<keyword evidence="1" id="KW-0732">Signal</keyword>
<evidence type="ECO:0000256" key="1">
    <source>
        <dbReference type="ARBA" id="ARBA00022729"/>
    </source>
</evidence>
<dbReference type="PANTHER" id="PTHR34876">
    <property type="match status" value="1"/>
</dbReference>
<gene>
    <name evidence="12" type="ORF">B8W67_17965</name>
</gene>
<keyword evidence="3 11" id="KW-0136">Cellulose degradation</keyword>